<accession>A0A068QQB6</accession>
<evidence type="ECO:0000313" key="2">
    <source>
        <dbReference type="EMBL" id="CDG16811.1"/>
    </source>
</evidence>
<dbReference type="AlphaFoldDB" id="A0A068QQB6"/>
<reference evidence="2 3" key="1">
    <citation type="submission" date="2013-07" db="EMBL/GenBank/DDBJ databases">
        <authorList>
            <person name="Genoscope - CEA"/>
        </authorList>
    </citation>
    <scope>NUCLEOTIDE SEQUENCE [LARGE SCALE GENOMIC DNA]</scope>
    <source>
        <strain evidence="3">FRM16 / DSM 17909</strain>
    </source>
</reference>
<name>A0A068QQB6_9GAMM</name>
<protein>
    <submittedName>
        <fullName evidence="2">Uncharacterized protein</fullName>
    </submittedName>
</protein>
<evidence type="ECO:0000313" key="3">
    <source>
        <dbReference type="Proteomes" id="UP000032721"/>
    </source>
</evidence>
<feature type="region of interest" description="Disordered" evidence="1">
    <location>
        <begin position="1"/>
        <end position="20"/>
    </location>
</feature>
<feature type="compositionally biased region" description="Gly residues" evidence="1">
    <location>
        <begin position="1"/>
        <end position="10"/>
    </location>
</feature>
<organism evidence="2 3">
    <name type="scientific">Xenorhabdus doucetiae</name>
    <dbReference type="NCBI Taxonomy" id="351671"/>
    <lineage>
        <taxon>Bacteria</taxon>
        <taxon>Pseudomonadati</taxon>
        <taxon>Pseudomonadota</taxon>
        <taxon>Gammaproteobacteria</taxon>
        <taxon>Enterobacterales</taxon>
        <taxon>Morganellaceae</taxon>
        <taxon>Xenorhabdus</taxon>
    </lineage>
</organism>
<proteinExistence type="predicted"/>
<evidence type="ECO:0000256" key="1">
    <source>
        <dbReference type="SAM" id="MobiDB-lite"/>
    </source>
</evidence>
<dbReference type="STRING" id="351671.XDD1_1108"/>
<dbReference type="Proteomes" id="UP000032721">
    <property type="component" value="Chromosome"/>
</dbReference>
<sequence>MGRGANGGYGRYDEPGRGTGQAVCRDVRANGDAENDVKGKIVNIGPIFQ</sequence>
<gene>
    <name evidence="2" type="ORF">XDD1_1108</name>
</gene>
<dbReference type="HOGENOM" id="CLU_3142351_0_0_6"/>
<dbReference type="EMBL" id="FO704550">
    <property type="protein sequence ID" value="CDG16811.1"/>
    <property type="molecule type" value="Genomic_DNA"/>
</dbReference>
<dbReference type="KEGG" id="xdo:XDD1_1108"/>